<evidence type="ECO:0000256" key="1">
    <source>
        <dbReference type="SAM" id="Phobius"/>
    </source>
</evidence>
<protein>
    <submittedName>
        <fullName evidence="2">Uncharacterized protein</fullName>
    </submittedName>
</protein>
<organism evidence="2 3">
    <name type="scientific">Cytobacillus depressus</name>
    <dbReference type="NCBI Taxonomy" id="1602942"/>
    <lineage>
        <taxon>Bacteria</taxon>
        <taxon>Bacillati</taxon>
        <taxon>Bacillota</taxon>
        <taxon>Bacilli</taxon>
        <taxon>Bacillales</taxon>
        <taxon>Bacillaceae</taxon>
        <taxon>Cytobacillus</taxon>
    </lineage>
</organism>
<proteinExistence type="predicted"/>
<comment type="caution">
    <text evidence="2">The sequence shown here is derived from an EMBL/GenBank/DDBJ whole genome shotgun (WGS) entry which is preliminary data.</text>
</comment>
<name>A0A6L3VB23_9BACI</name>
<evidence type="ECO:0000313" key="2">
    <source>
        <dbReference type="EMBL" id="KAB2337723.1"/>
    </source>
</evidence>
<feature type="transmembrane region" description="Helical" evidence="1">
    <location>
        <begin position="67"/>
        <end position="85"/>
    </location>
</feature>
<reference evidence="2 3" key="1">
    <citation type="journal article" date="2016" name="Antonie Van Leeuwenhoek">
        <title>Bacillus depressus sp. nov., isolated from soil of a sunflower field.</title>
        <authorList>
            <person name="Wei X."/>
            <person name="Xin D."/>
            <person name="Xin Y."/>
            <person name="Zhang H."/>
            <person name="Wang T."/>
            <person name="Zhang J."/>
        </authorList>
    </citation>
    <scope>NUCLEOTIDE SEQUENCE [LARGE SCALE GENOMIC DNA]</scope>
    <source>
        <strain evidence="2 3">BZ1</strain>
    </source>
</reference>
<evidence type="ECO:0000313" key="3">
    <source>
        <dbReference type="Proteomes" id="UP000481030"/>
    </source>
</evidence>
<dbReference type="Proteomes" id="UP000481030">
    <property type="component" value="Unassembled WGS sequence"/>
</dbReference>
<dbReference type="AlphaFoldDB" id="A0A6L3VB23"/>
<keyword evidence="1" id="KW-0812">Transmembrane</keyword>
<accession>A0A6L3VB23</accession>
<dbReference type="OrthoDB" id="1681794at2"/>
<sequence>MKSLTKLEAILWSIALPGFSQLLSGQLFKGTLFVLLEIVINVYSNFNLAIIYSFMGEINQAIEITNFQWLMFYPCLYMFAMWDSYRTAMDEKEELSFLPFVFSAYFITVGLMYSTKVTIFGILIGPVFFPMLFLIPGLFVGFLLRWLILSILKQRTI</sequence>
<keyword evidence="1" id="KW-1133">Transmembrane helix</keyword>
<keyword evidence="1" id="KW-0472">Membrane</keyword>
<dbReference type="RefSeq" id="WP_151534418.1">
    <property type="nucleotide sequence ID" value="NZ_WBOS01000002.1"/>
</dbReference>
<dbReference type="EMBL" id="WBOS01000002">
    <property type="protein sequence ID" value="KAB2337723.1"/>
    <property type="molecule type" value="Genomic_DNA"/>
</dbReference>
<feature type="transmembrane region" description="Helical" evidence="1">
    <location>
        <begin position="97"/>
        <end position="113"/>
    </location>
</feature>
<gene>
    <name evidence="2" type="ORF">F7731_06630</name>
</gene>
<feature type="transmembrane region" description="Helical" evidence="1">
    <location>
        <begin position="119"/>
        <end position="148"/>
    </location>
</feature>
<keyword evidence="3" id="KW-1185">Reference proteome</keyword>
<feature type="transmembrane region" description="Helical" evidence="1">
    <location>
        <begin position="32"/>
        <end position="55"/>
    </location>
</feature>